<dbReference type="SMART" id="SM00871">
    <property type="entry name" value="AraC_E_bind"/>
    <property type="match status" value="1"/>
</dbReference>
<keyword evidence="1" id="KW-0805">Transcription regulation</keyword>
<dbReference type="Gene3D" id="3.20.80.10">
    <property type="entry name" value="Regulatory factor, effector binding domain"/>
    <property type="match status" value="1"/>
</dbReference>
<accession>A0A2N7BMV2</accession>
<dbReference type="InterPro" id="IPR050908">
    <property type="entry name" value="SmbC-like"/>
</dbReference>
<dbReference type="Gene3D" id="1.10.10.60">
    <property type="entry name" value="Homeodomain-like"/>
    <property type="match status" value="2"/>
</dbReference>
<protein>
    <submittedName>
        <fullName evidence="5">AraC family transcriptional regulator</fullName>
    </submittedName>
</protein>
<comment type="caution">
    <text evidence="5">The sequence shown here is derived from an EMBL/GenBank/DDBJ whole genome shotgun (WGS) entry which is preliminary data.</text>
</comment>
<dbReference type="Pfam" id="PF06445">
    <property type="entry name" value="GyrI-like"/>
    <property type="match status" value="1"/>
</dbReference>
<organism evidence="5 6">
    <name type="scientific">Vibrio lentus</name>
    <dbReference type="NCBI Taxonomy" id="136468"/>
    <lineage>
        <taxon>Bacteria</taxon>
        <taxon>Pseudomonadati</taxon>
        <taxon>Pseudomonadota</taxon>
        <taxon>Gammaproteobacteria</taxon>
        <taxon>Vibrionales</taxon>
        <taxon>Vibrionaceae</taxon>
        <taxon>Vibrio</taxon>
    </lineage>
</organism>
<dbReference type="SUPFAM" id="SSF55136">
    <property type="entry name" value="Probable bacterial effector-binding domain"/>
    <property type="match status" value="1"/>
</dbReference>
<proteinExistence type="predicted"/>
<dbReference type="SMART" id="SM00342">
    <property type="entry name" value="HTH_ARAC"/>
    <property type="match status" value="1"/>
</dbReference>
<dbReference type="InterPro" id="IPR018060">
    <property type="entry name" value="HTH_AraC"/>
</dbReference>
<keyword evidence="2" id="KW-0238">DNA-binding</keyword>
<reference evidence="6" key="1">
    <citation type="submission" date="2016-07" db="EMBL/GenBank/DDBJ databases">
        <title>Nontailed viruses are major unrecognized killers of bacteria in the ocean.</title>
        <authorList>
            <person name="Kauffman K."/>
            <person name="Hussain F."/>
            <person name="Yang J."/>
            <person name="Arevalo P."/>
            <person name="Brown J."/>
            <person name="Cutler M."/>
            <person name="Kelly L."/>
            <person name="Polz M.F."/>
        </authorList>
    </citation>
    <scope>NUCLEOTIDE SEQUENCE [LARGE SCALE GENOMIC DNA]</scope>
    <source>
        <strain evidence="6">10N.286.55.C1</strain>
    </source>
</reference>
<evidence type="ECO:0000256" key="3">
    <source>
        <dbReference type="ARBA" id="ARBA00023163"/>
    </source>
</evidence>
<dbReference type="InterPro" id="IPR010499">
    <property type="entry name" value="AraC_E-bd"/>
</dbReference>
<evidence type="ECO:0000256" key="2">
    <source>
        <dbReference type="ARBA" id="ARBA00023125"/>
    </source>
</evidence>
<dbReference type="InterPro" id="IPR029442">
    <property type="entry name" value="GyrI-like"/>
</dbReference>
<dbReference type="SUPFAM" id="SSF46689">
    <property type="entry name" value="Homeodomain-like"/>
    <property type="match status" value="2"/>
</dbReference>
<dbReference type="InterPro" id="IPR020449">
    <property type="entry name" value="Tscrpt_reg_AraC-type_HTH"/>
</dbReference>
<dbReference type="InterPro" id="IPR009057">
    <property type="entry name" value="Homeodomain-like_sf"/>
</dbReference>
<dbReference type="PROSITE" id="PS01124">
    <property type="entry name" value="HTH_ARAC_FAMILY_2"/>
    <property type="match status" value="1"/>
</dbReference>
<feature type="domain" description="HTH araC/xylS-type" evidence="4">
    <location>
        <begin position="12"/>
        <end position="111"/>
    </location>
</feature>
<dbReference type="GO" id="GO:0003700">
    <property type="term" value="F:DNA-binding transcription factor activity"/>
    <property type="evidence" value="ECO:0007669"/>
    <property type="project" value="InterPro"/>
</dbReference>
<evidence type="ECO:0000313" key="5">
    <source>
        <dbReference type="EMBL" id="PME59402.1"/>
    </source>
</evidence>
<dbReference type="PANTHER" id="PTHR40055">
    <property type="entry name" value="TRANSCRIPTIONAL REGULATOR YGIV-RELATED"/>
    <property type="match status" value="1"/>
</dbReference>
<dbReference type="GO" id="GO:0043565">
    <property type="term" value="F:sequence-specific DNA binding"/>
    <property type="evidence" value="ECO:0007669"/>
    <property type="project" value="InterPro"/>
</dbReference>
<evidence type="ECO:0000313" key="6">
    <source>
        <dbReference type="Proteomes" id="UP000235778"/>
    </source>
</evidence>
<evidence type="ECO:0000256" key="1">
    <source>
        <dbReference type="ARBA" id="ARBA00023015"/>
    </source>
</evidence>
<gene>
    <name evidence="5" type="ORF">BCV30_14365</name>
</gene>
<evidence type="ECO:0000259" key="4">
    <source>
        <dbReference type="PROSITE" id="PS01124"/>
    </source>
</evidence>
<dbReference type="RefSeq" id="WP_102266179.1">
    <property type="nucleotide sequence ID" value="NZ_MCSH01000015.1"/>
</dbReference>
<dbReference type="InterPro" id="IPR011256">
    <property type="entry name" value="Reg_factor_effector_dom_sf"/>
</dbReference>
<keyword evidence="3" id="KW-0804">Transcription</keyword>
<dbReference type="EMBL" id="MCSI01000150">
    <property type="protein sequence ID" value="PME59402.1"/>
    <property type="molecule type" value="Genomic_DNA"/>
</dbReference>
<dbReference type="Pfam" id="PF12833">
    <property type="entry name" value="HTH_18"/>
    <property type="match status" value="1"/>
</dbReference>
<dbReference type="PANTHER" id="PTHR40055:SF1">
    <property type="entry name" value="TRANSCRIPTIONAL REGULATOR YGIV-RELATED"/>
    <property type="match status" value="1"/>
</dbReference>
<name>A0A2N7BMV2_9VIBR</name>
<dbReference type="AlphaFoldDB" id="A0A2N7BMV2"/>
<dbReference type="PRINTS" id="PR00032">
    <property type="entry name" value="HTHARAC"/>
</dbReference>
<dbReference type="Proteomes" id="UP000235778">
    <property type="component" value="Unassembled WGS sequence"/>
</dbReference>
<sequence length="287" mass="32900">MNVVKHHERRIRKVCDFIDGHLDEALSLEELSSVGASSKFHFHRVFKSFMGISTIQYVLLARLKRASFRLAFEPEHSVTDVAFEAHFESLEGFSRAFSRNFGQTPSQFRKQPNWPSWHSKYEFNPPKTGDRVMDVKVVEFCETQVALIEHKGSPKLVYNTAAKFIDWRKSTGLSPVKTSHTYGVPYSDPADTVEDEFRFDICGVHQGNVSENTFGVKSGVIPGGRCAVAIHEGSHDLISDTVYYLYRNWLPESGEELRDFPCFFQYVNLVHEVDECDLITHIYLPIR</sequence>